<dbReference type="EMBL" id="BAEK01000047">
    <property type="protein sequence ID" value="GAC05834.1"/>
    <property type="molecule type" value="Genomic_DNA"/>
</dbReference>
<evidence type="ECO:0000313" key="1">
    <source>
        <dbReference type="EMBL" id="GAC05834.1"/>
    </source>
</evidence>
<proteinExistence type="predicted"/>
<gene>
    <name evidence="1" type="ORF">GAGA_3000</name>
</gene>
<organism evidence="1 2">
    <name type="scientific">Paraglaciecola agarilytica NO2</name>
    <dbReference type="NCBI Taxonomy" id="1125747"/>
    <lineage>
        <taxon>Bacteria</taxon>
        <taxon>Pseudomonadati</taxon>
        <taxon>Pseudomonadota</taxon>
        <taxon>Gammaproteobacteria</taxon>
        <taxon>Alteromonadales</taxon>
        <taxon>Alteromonadaceae</taxon>
        <taxon>Paraglaciecola</taxon>
    </lineage>
</organism>
<evidence type="ECO:0000313" key="2">
    <source>
        <dbReference type="Proteomes" id="UP000008372"/>
    </source>
</evidence>
<accession>A0ABQ0I9T4</accession>
<keyword evidence="2" id="KW-1185">Reference proteome</keyword>
<reference evidence="1 2" key="1">
    <citation type="journal article" date="2014" name="Environ. Microbiol.">
        <title>Comparative genomics of the marine bacterial genus Glaciecola reveals the high degree of genomic diversity and genomic characteristic for cold adaptation.</title>
        <authorList>
            <person name="Qin Q.L."/>
            <person name="Xie B.B."/>
            <person name="Yu Y."/>
            <person name="Shu Y.L."/>
            <person name="Rong J.C."/>
            <person name="Zhang Y.J."/>
            <person name="Zhao D.L."/>
            <person name="Chen X.L."/>
            <person name="Zhang X.Y."/>
            <person name="Chen B."/>
            <person name="Zhou B.C."/>
            <person name="Zhang Y.Z."/>
        </authorList>
    </citation>
    <scope>NUCLEOTIDE SEQUENCE [LARGE SCALE GENOMIC DNA]</scope>
    <source>
        <strain evidence="1 2">NO2</strain>
    </source>
</reference>
<dbReference type="Proteomes" id="UP000008372">
    <property type="component" value="Unassembled WGS sequence"/>
</dbReference>
<protein>
    <submittedName>
        <fullName evidence="1">Uncharacterized protein</fullName>
    </submittedName>
</protein>
<name>A0ABQ0I9T4_9ALTE</name>
<comment type="caution">
    <text evidence="1">The sequence shown here is derived from an EMBL/GenBank/DDBJ whole genome shotgun (WGS) entry which is preliminary data.</text>
</comment>
<sequence>MLYVAAMSNYGVFHCHSLRSAALEFTPNEVFTVLSVI</sequence>